<evidence type="ECO:0000313" key="2">
    <source>
        <dbReference type="EMBL" id="QOK97328.1"/>
    </source>
</evidence>
<dbReference type="AlphaFoldDB" id="A0AA92JT91"/>
<sequence>MPTFAELSPVLPQCPDPSVRAPLALREGKGPHTRLYLASPSLQGALVALICRDTRGFDLVSAQRLSHFPASPLVCLSWYQGLDAGLVMRTADGARWQPFGTTVVLSGSQSEPTVSWAPTTGRGGMACFTADAAQVLFGIDVAAVHDRVVDARKVLGAAWQPLLAALLETEGDAAALAVLEQTLAPRWRALQGGDSVITSLRRAGRHWVDRLALQAREWRRTHSPRQVERRVKAFSGRSLREWQTMVKTEGVYFAALERQEAGLPIDWATLAQAEGFADQAHMSRMAKRITGFPPTEFSQRFVEDESFWAYRLWV</sequence>
<gene>
    <name evidence="2" type="ORF">HF909_13380</name>
</gene>
<dbReference type="GO" id="GO:0043565">
    <property type="term" value="F:sequence-specific DNA binding"/>
    <property type="evidence" value="ECO:0007669"/>
    <property type="project" value="InterPro"/>
</dbReference>
<dbReference type="EMBL" id="CP051169">
    <property type="protein sequence ID" value="QOK97328.1"/>
    <property type="molecule type" value="Genomic_DNA"/>
</dbReference>
<evidence type="ECO:0000313" key="3">
    <source>
        <dbReference type="Proteomes" id="UP000593970"/>
    </source>
</evidence>
<proteinExistence type="predicted"/>
<organism evidence="2 3">
    <name type="scientific">Ralstonia solanacearum</name>
    <name type="common">Pseudomonas solanacearum</name>
    <dbReference type="NCBI Taxonomy" id="305"/>
    <lineage>
        <taxon>Bacteria</taxon>
        <taxon>Pseudomonadati</taxon>
        <taxon>Pseudomonadota</taxon>
        <taxon>Betaproteobacteria</taxon>
        <taxon>Burkholderiales</taxon>
        <taxon>Burkholderiaceae</taxon>
        <taxon>Ralstonia</taxon>
        <taxon>Ralstonia solanacearum species complex</taxon>
    </lineage>
</organism>
<evidence type="ECO:0000259" key="1">
    <source>
        <dbReference type="PROSITE" id="PS01124"/>
    </source>
</evidence>
<feature type="domain" description="HTH araC/xylS-type" evidence="1">
    <location>
        <begin position="223"/>
        <end position="300"/>
    </location>
</feature>
<name>A0AA92JT91_RALSL</name>
<reference evidence="3" key="1">
    <citation type="submission" date="2020-04" db="EMBL/GenBank/DDBJ databases">
        <title>Ralstonia solanacearum UW576, UW763, UW773, and UW774.</title>
        <authorList>
            <person name="Steidl O."/>
            <person name="Truchon A."/>
            <person name="Allen C."/>
        </authorList>
    </citation>
    <scope>NUCLEOTIDE SEQUENCE [LARGE SCALE GENOMIC DNA]</scope>
    <source>
        <strain evidence="3">UW774</strain>
    </source>
</reference>
<dbReference type="InterPro" id="IPR018060">
    <property type="entry name" value="HTH_AraC"/>
</dbReference>
<dbReference type="PROSITE" id="PS01124">
    <property type="entry name" value="HTH_ARAC_FAMILY_2"/>
    <property type="match status" value="1"/>
</dbReference>
<dbReference type="Gene3D" id="1.10.10.60">
    <property type="entry name" value="Homeodomain-like"/>
    <property type="match status" value="1"/>
</dbReference>
<accession>A0AA92JT91</accession>
<dbReference type="SMART" id="SM00342">
    <property type="entry name" value="HTH_ARAC"/>
    <property type="match status" value="1"/>
</dbReference>
<dbReference type="GO" id="GO:0003700">
    <property type="term" value="F:DNA-binding transcription factor activity"/>
    <property type="evidence" value="ECO:0007669"/>
    <property type="project" value="InterPro"/>
</dbReference>
<dbReference type="Proteomes" id="UP000593970">
    <property type="component" value="Chromosome"/>
</dbReference>
<protein>
    <submittedName>
        <fullName evidence="2">AraC family transcriptional regulator</fullName>
    </submittedName>
</protein>